<organism evidence="2 3">
    <name type="scientific">Kribbella ginsengisoli</name>
    <dbReference type="NCBI Taxonomy" id="363865"/>
    <lineage>
        <taxon>Bacteria</taxon>
        <taxon>Bacillati</taxon>
        <taxon>Actinomycetota</taxon>
        <taxon>Actinomycetes</taxon>
        <taxon>Propionibacteriales</taxon>
        <taxon>Kribbellaceae</taxon>
        <taxon>Kribbella</taxon>
    </lineage>
</organism>
<dbReference type="Proteomes" id="UP001501222">
    <property type="component" value="Unassembled WGS sequence"/>
</dbReference>
<keyword evidence="3" id="KW-1185">Reference proteome</keyword>
<feature type="region of interest" description="Disordered" evidence="1">
    <location>
        <begin position="46"/>
        <end position="66"/>
    </location>
</feature>
<protein>
    <recommendedName>
        <fullName evidence="4">DUF2188 domain-containing protein</fullName>
    </recommendedName>
</protein>
<proteinExistence type="predicted"/>
<sequence length="66" mass="7541">MTDEKQWLVAVIRDGRIINARVAPAALAQAYADAFRTRYPHDQIRAREATENEIAYPPGEPYDPRD</sequence>
<evidence type="ECO:0000256" key="1">
    <source>
        <dbReference type="SAM" id="MobiDB-lite"/>
    </source>
</evidence>
<name>A0ABP6Z5I8_9ACTN</name>
<evidence type="ECO:0008006" key="4">
    <source>
        <dbReference type="Google" id="ProtNLM"/>
    </source>
</evidence>
<evidence type="ECO:0000313" key="3">
    <source>
        <dbReference type="Proteomes" id="UP001501222"/>
    </source>
</evidence>
<dbReference type="EMBL" id="BAABAA010000022">
    <property type="protein sequence ID" value="GAA3598614.1"/>
    <property type="molecule type" value="Genomic_DNA"/>
</dbReference>
<gene>
    <name evidence="2" type="ORF">GCM10022235_83030</name>
</gene>
<comment type="caution">
    <text evidence="2">The sequence shown here is derived from an EMBL/GenBank/DDBJ whole genome shotgun (WGS) entry which is preliminary data.</text>
</comment>
<dbReference type="RefSeq" id="WP_344850203.1">
    <property type="nucleotide sequence ID" value="NZ_BAABAA010000022.1"/>
</dbReference>
<evidence type="ECO:0000313" key="2">
    <source>
        <dbReference type="EMBL" id="GAA3598614.1"/>
    </source>
</evidence>
<reference evidence="3" key="1">
    <citation type="journal article" date="2019" name="Int. J. Syst. Evol. Microbiol.">
        <title>The Global Catalogue of Microorganisms (GCM) 10K type strain sequencing project: providing services to taxonomists for standard genome sequencing and annotation.</title>
        <authorList>
            <consortium name="The Broad Institute Genomics Platform"/>
            <consortium name="The Broad Institute Genome Sequencing Center for Infectious Disease"/>
            <person name="Wu L."/>
            <person name="Ma J."/>
        </authorList>
    </citation>
    <scope>NUCLEOTIDE SEQUENCE [LARGE SCALE GENOMIC DNA]</scope>
    <source>
        <strain evidence="3">JCM 16928</strain>
    </source>
</reference>
<accession>A0ABP6Z5I8</accession>